<feature type="region of interest" description="Disordered" evidence="3">
    <location>
        <begin position="1"/>
        <end position="27"/>
    </location>
</feature>
<accession>A0A9Q0GRD1</accession>
<evidence type="ECO:0000256" key="1">
    <source>
        <dbReference type="ARBA" id="ARBA00007535"/>
    </source>
</evidence>
<evidence type="ECO:0000256" key="2">
    <source>
        <dbReference type="RuleBase" id="RU366041"/>
    </source>
</evidence>
<comment type="caution">
    <text evidence="2">Lacks conserved residue(s) required for the propagation of feature annotation.</text>
</comment>
<dbReference type="AlphaFoldDB" id="A0A9Q0GRD1"/>
<dbReference type="Pfam" id="PF22099">
    <property type="entry name" value="MRS2-like"/>
    <property type="match status" value="2"/>
</dbReference>
<keyword evidence="2" id="KW-0472">Membrane</keyword>
<feature type="region of interest" description="Disordered" evidence="3">
    <location>
        <begin position="293"/>
        <end position="319"/>
    </location>
</feature>
<sequence>MPTQQPITPPPQQVPPPPPLPPQQRRKGTGIRPWLVVSASGNSHLEAVGKHLIMRRTGLPARDLRILDPGLSYPSTILSRERAIVVNLEHIKAIITATEVLVLNSKDPWVVPFVRDLECRVSNLNEGLQNRSDATAEESLRFLRSRHSSQLFRRSTSESPEAEMLQSNGSGSPEDTGDMQIKGAPKALPFELRVLEVCFQSVCMSLEAETSTLEQEAYPALDELISKTSTHNLQRARHIKSRLVALFGRVQKVRDELENLLDDDVDMAEMYLTDKVFNLQVEEDMSKDIQEKDTNSFELDGESDEDSENNKSSSGRVTGFKPNVEELEMLLEAYFAQIGGTLNKLSALREYVDDTEDYINIMLDDKQNQLLQMGVLLSTATLLINASIVVVALFGMNIKISLYNSAYAQFWETALGEIGHGQPKLGTVPAELEETKQNLQNARKEGMTMSNCLSSLREELDKTKRELQKMKAKEAWK</sequence>
<proteinExistence type="inferred from homology"/>
<feature type="transmembrane region" description="Helical" evidence="2">
    <location>
        <begin position="370"/>
        <end position="394"/>
    </location>
</feature>
<dbReference type="PANTHER" id="PTHR13890">
    <property type="entry name" value="RNA SPLICING PROTEIN MRS2, MITOCHONDRIAL"/>
    <property type="match status" value="1"/>
</dbReference>
<dbReference type="Gene3D" id="2.40.128.330">
    <property type="match status" value="1"/>
</dbReference>
<feature type="compositionally biased region" description="Pro residues" evidence="3">
    <location>
        <begin position="7"/>
        <end position="22"/>
    </location>
</feature>
<name>A0A9Q0GRD1_9MAGN</name>
<dbReference type="CDD" id="cd12823">
    <property type="entry name" value="Mrs2_Mfm1p-like"/>
    <property type="match status" value="1"/>
</dbReference>
<dbReference type="FunFam" id="2.40.128.330:FF:000001">
    <property type="entry name" value="Magnesium transporter MRS2-1"/>
    <property type="match status" value="1"/>
</dbReference>
<dbReference type="OrthoDB" id="10251508at2759"/>
<reference evidence="4" key="1">
    <citation type="journal article" date="2023" name="Plant J.">
        <title>The genome of the king protea, Protea cynaroides.</title>
        <authorList>
            <person name="Chang J."/>
            <person name="Duong T.A."/>
            <person name="Schoeman C."/>
            <person name="Ma X."/>
            <person name="Roodt D."/>
            <person name="Barker N."/>
            <person name="Li Z."/>
            <person name="Van de Peer Y."/>
            <person name="Mizrachi E."/>
        </authorList>
    </citation>
    <scope>NUCLEOTIDE SEQUENCE</scope>
    <source>
        <tissue evidence="4">Young leaves</tissue>
    </source>
</reference>
<evidence type="ECO:0000256" key="3">
    <source>
        <dbReference type="SAM" id="MobiDB-lite"/>
    </source>
</evidence>
<keyword evidence="5" id="KW-1185">Reference proteome</keyword>
<feature type="region of interest" description="Disordered" evidence="3">
    <location>
        <begin position="151"/>
        <end position="179"/>
    </location>
</feature>
<evidence type="ECO:0000313" key="5">
    <source>
        <dbReference type="Proteomes" id="UP001141806"/>
    </source>
</evidence>
<dbReference type="GO" id="GO:0016020">
    <property type="term" value="C:membrane"/>
    <property type="evidence" value="ECO:0007669"/>
    <property type="project" value="UniProtKB-SubCell"/>
</dbReference>
<dbReference type="Proteomes" id="UP001141806">
    <property type="component" value="Unassembled WGS sequence"/>
</dbReference>
<evidence type="ECO:0000313" key="4">
    <source>
        <dbReference type="EMBL" id="KAJ4950349.1"/>
    </source>
</evidence>
<keyword evidence="2" id="KW-0813">Transport</keyword>
<dbReference type="Gene3D" id="1.20.58.340">
    <property type="entry name" value="Magnesium transport protein CorA, transmembrane region"/>
    <property type="match status" value="1"/>
</dbReference>
<feature type="compositionally biased region" description="Polar residues" evidence="3">
    <location>
        <begin position="151"/>
        <end position="173"/>
    </location>
</feature>
<comment type="caution">
    <text evidence="4">The sequence shown here is derived from an EMBL/GenBank/DDBJ whole genome shotgun (WGS) entry which is preliminary data.</text>
</comment>
<dbReference type="GO" id="GO:0015095">
    <property type="term" value="F:magnesium ion transmembrane transporter activity"/>
    <property type="evidence" value="ECO:0007669"/>
    <property type="project" value="TreeGrafter"/>
</dbReference>
<keyword evidence="2" id="KW-1133">Transmembrane helix</keyword>
<keyword evidence="2" id="KW-0406">Ion transport</keyword>
<gene>
    <name evidence="4" type="ORF">NE237_027181</name>
</gene>
<protein>
    <recommendedName>
        <fullName evidence="2">Magnesium transporter</fullName>
    </recommendedName>
</protein>
<dbReference type="EMBL" id="JAMYWD010000012">
    <property type="protein sequence ID" value="KAJ4950349.1"/>
    <property type="molecule type" value="Genomic_DNA"/>
</dbReference>
<dbReference type="PANTHER" id="PTHR13890:SF29">
    <property type="entry name" value="MAGNESIUM TRANSPORTER MRS2-F"/>
    <property type="match status" value="1"/>
</dbReference>
<dbReference type="InterPro" id="IPR039204">
    <property type="entry name" value="MRS2-like"/>
</dbReference>
<comment type="similarity">
    <text evidence="1 2">Belongs to the CorA metal ion transporter (MIT) (TC 1.A.35.5) family.</text>
</comment>
<comment type="function">
    <text evidence="2">Magnesium transporter that may mediate the influx of magnesium.</text>
</comment>
<organism evidence="4 5">
    <name type="scientific">Protea cynaroides</name>
    <dbReference type="NCBI Taxonomy" id="273540"/>
    <lineage>
        <taxon>Eukaryota</taxon>
        <taxon>Viridiplantae</taxon>
        <taxon>Streptophyta</taxon>
        <taxon>Embryophyta</taxon>
        <taxon>Tracheophyta</taxon>
        <taxon>Spermatophyta</taxon>
        <taxon>Magnoliopsida</taxon>
        <taxon>Proteales</taxon>
        <taxon>Proteaceae</taxon>
        <taxon>Protea</taxon>
    </lineage>
</organism>
<comment type="subcellular location">
    <subcellularLocation>
        <location evidence="2">Membrane</location>
        <topology evidence="2">Multi-pass membrane protein</topology>
    </subcellularLocation>
</comment>
<keyword evidence="2" id="KW-0460">Magnesium</keyword>
<keyword evidence="2" id="KW-0812">Transmembrane</keyword>
<dbReference type="FunFam" id="1.20.58.340:FF:000023">
    <property type="entry name" value="Magnesium transporter MRS2-E"/>
    <property type="match status" value="1"/>
</dbReference>